<evidence type="ECO:0000313" key="2">
    <source>
        <dbReference type="EMBL" id="GHD21032.1"/>
    </source>
</evidence>
<proteinExistence type="predicted"/>
<name>A0A8J3DX15_9HYPH</name>
<protein>
    <submittedName>
        <fullName evidence="2">Uncharacterized protein</fullName>
    </submittedName>
</protein>
<organism evidence="2 3">
    <name type="scientific">Tianweitania populi</name>
    <dbReference type="NCBI Taxonomy" id="1607949"/>
    <lineage>
        <taxon>Bacteria</taxon>
        <taxon>Pseudomonadati</taxon>
        <taxon>Pseudomonadota</taxon>
        <taxon>Alphaproteobacteria</taxon>
        <taxon>Hyphomicrobiales</taxon>
        <taxon>Phyllobacteriaceae</taxon>
        <taxon>Tianweitania</taxon>
    </lineage>
</organism>
<reference evidence="2" key="1">
    <citation type="journal article" date="2014" name="Int. J. Syst. Evol. Microbiol.">
        <title>Complete genome sequence of Corynebacterium casei LMG S-19264T (=DSM 44701T), isolated from a smear-ripened cheese.</title>
        <authorList>
            <consortium name="US DOE Joint Genome Institute (JGI-PGF)"/>
            <person name="Walter F."/>
            <person name="Albersmeier A."/>
            <person name="Kalinowski J."/>
            <person name="Ruckert C."/>
        </authorList>
    </citation>
    <scope>NUCLEOTIDE SEQUENCE</scope>
    <source>
        <strain evidence="2">KCTC 42249</strain>
    </source>
</reference>
<feature type="region of interest" description="Disordered" evidence="1">
    <location>
        <begin position="49"/>
        <end position="75"/>
    </location>
</feature>
<comment type="caution">
    <text evidence="2">The sequence shown here is derived from an EMBL/GenBank/DDBJ whole genome shotgun (WGS) entry which is preliminary data.</text>
</comment>
<dbReference type="EMBL" id="BMZQ01000003">
    <property type="protein sequence ID" value="GHD21032.1"/>
    <property type="molecule type" value="Genomic_DNA"/>
</dbReference>
<sequence length="75" mass="8214">MGCHGIWRYAHEAPFLKKALYEPRPAKGHPFANQGRMNAAHAEADMHSKVGGGHIGREGREPFAPSNPSRLVRVG</sequence>
<dbReference type="AlphaFoldDB" id="A0A8J3DX15"/>
<dbReference type="Proteomes" id="UP000630142">
    <property type="component" value="Unassembled WGS sequence"/>
</dbReference>
<gene>
    <name evidence="2" type="ORF">GCM10016234_34270</name>
</gene>
<evidence type="ECO:0000313" key="3">
    <source>
        <dbReference type="Proteomes" id="UP000630142"/>
    </source>
</evidence>
<evidence type="ECO:0000256" key="1">
    <source>
        <dbReference type="SAM" id="MobiDB-lite"/>
    </source>
</evidence>
<accession>A0A8J3DX15</accession>
<keyword evidence="3" id="KW-1185">Reference proteome</keyword>
<reference evidence="2" key="2">
    <citation type="submission" date="2020-09" db="EMBL/GenBank/DDBJ databases">
        <authorList>
            <person name="Sun Q."/>
            <person name="Kim S."/>
        </authorList>
    </citation>
    <scope>NUCLEOTIDE SEQUENCE</scope>
    <source>
        <strain evidence="2">KCTC 42249</strain>
    </source>
</reference>